<feature type="transmembrane region" description="Helical" evidence="6">
    <location>
        <begin position="370"/>
        <end position="387"/>
    </location>
</feature>
<evidence type="ECO:0000256" key="5">
    <source>
        <dbReference type="ARBA" id="ARBA00023136"/>
    </source>
</evidence>
<dbReference type="GO" id="GO:0022857">
    <property type="term" value="F:transmembrane transporter activity"/>
    <property type="evidence" value="ECO:0007669"/>
    <property type="project" value="InterPro"/>
</dbReference>
<dbReference type="PATRIC" id="fig|1121939.11.peg.3078"/>
<feature type="transmembrane region" description="Helical" evidence="6">
    <location>
        <begin position="164"/>
        <end position="181"/>
    </location>
</feature>
<dbReference type="InterPro" id="IPR050367">
    <property type="entry name" value="APC_superfamily"/>
</dbReference>
<feature type="transmembrane region" description="Helical" evidence="6">
    <location>
        <begin position="393"/>
        <end position="416"/>
    </location>
</feature>
<dbReference type="NCBIfam" id="TIGR00908">
    <property type="entry name" value="2A0305"/>
    <property type="match status" value="1"/>
</dbReference>
<feature type="transmembrane region" description="Helical" evidence="6">
    <location>
        <begin position="231"/>
        <end position="253"/>
    </location>
</feature>
<keyword evidence="4 6" id="KW-1133">Transmembrane helix</keyword>
<evidence type="ECO:0000256" key="4">
    <source>
        <dbReference type="ARBA" id="ARBA00022989"/>
    </source>
</evidence>
<keyword evidence="3 6" id="KW-0812">Transmembrane</keyword>
<keyword evidence="5 6" id="KW-0472">Membrane</keyword>
<feature type="transmembrane region" description="Helical" evidence="6">
    <location>
        <begin position="321"/>
        <end position="345"/>
    </location>
</feature>
<comment type="subcellular location">
    <subcellularLocation>
        <location evidence="1">Cell membrane</location>
        <topology evidence="1">Multi-pass membrane protein</topology>
    </subcellularLocation>
</comment>
<dbReference type="Pfam" id="PF13520">
    <property type="entry name" value="AA_permease_2"/>
    <property type="match status" value="1"/>
</dbReference>
<dbReference type="GO" id="GO:0005886">
    <property type="term" value="C:plasma membrane"/>
    <property type="evidence" value="ECO:0007669"/>
    <property type="project" value="UniProtKB-SubCell"/>
</dbReference>
<dbReference type="PIRSF" id="PIRSF006060">
    <property type="entry name" value="AA_transporter"/>
    <property type="match status" value="1"/>
</dbReference>
<keyword evidence="8" id="KW-1185">Reference proteome</keyword>
<feature type="transmembrane region" description="Helical" evidence="6">
    <location>
        <begin position="428"/>
        <end position="451"/>
    </location>
</feature>
<dbReference type="InterPro" id="IPR002293">
    <property type="entry name" value="AA/rel_permease1"/>
</dbReference>
<reference evidence="7 8" key="1">
    <citation type="journal article" date="2013" name="Genome Announc.">
        <title>Draft genome sequence of the moderately halophilic gammaproteobacterium Halomonas anticariensis FP35.</title>
        <authorList>
            <person name="Tahrioui A."/>
            <person name="Quesada E."/>
            <person name="Llamas I."/>
        </authorList>
    </citation>
    <scope>NUCLEOTIDE SEQUENCE [LARGE SCALE GENOMIC DNA]</scope>
    <source>
        <strain evidence="8">DSM 16096 / CECT 5854 / LMG 22089 / FP35</strain>
    </source>
</reference>
<protein>
    <submittedName>
        <fullName evidence="7">Ethanolamine transporter</fullName>
    </submittedName>
</protein>
<sequence length="508" mass="53793">MGHLRHLRDFDHDNYKHWGYSMSHSRTSTASVDYETVDKAYLDKRKLKKGAAGWILLASLGVSYVISGDYAGWNFGLAAGGFGGMLVATILMAIMYTCMVLSIAELSSSLPTAGGGYSFARRAFGPWGGYITGTAILLEYAIAPAAIAIFIGGYVNELIGLNGPLVYAAFYALFVGIHLWGAGEALKIMMGITALAVIAIVVFAVGMLPHFSLGNLFDIQVNSSAVGASAFLPEGFIGIWGALPFAIWLFLAVEGVPLAAEEAGDPARDMPRGIITAMLVLLVFGACVLLLAPGGAGAAAMSEHAAPLVGALQAVYGIDSWAAGFVNLVGLAGLIASFFSIIYGYSRQTFALSRAGYLPRWLSVTGGRKVPFLALIVPGVIGFLLSLTGKGDLMITMAVFGATISYAMMTLAHILLRRREPELERPYRTPGGTLTSGVAFVLAIVAFLSTFVVSVEAALWSAVFYAVMLAYFGFYSRHHLVAQAPEEEFEAIALAERELSGEVATKGA</sequence>
<name>S2KHK2_LITA3</name>
<feature type="transmembrane region" description="Helical" evidence="6">
    <location>
        <begin position="85"/>
        <end position="106"/>
    </location>
</feature>
<dbReference type="Gene3D" id="1.20.1740.10">
    <property type="entry name" value="Amino acid/polyamine transporter I"/>
    <property type="match status" value="1"/>
</dbReference>
<dbReference type="PANTHER" id="PTHR42770">
    <property type="entry name" value="AMINO ACID TRANSPORTER-RELATED"/>
    <property type="match status" value="1"/>
</dbReference>
<keyword evidence="2" id="KW-1003">Cell membrane</keyword>
<feature type="transmembrane region" description="Helical" evidence="6">
    <location>
        <begin position="188"/>
        <end position="211"/>
    </location>
</feature>
<dbReference type="PANTHER" id="PTHR42770:SF7">
    <property type="entry name" value="MEMBRANE PROTEIN"/>
    <property type="match status" value="1"/>
</dbReference>
<feature type="transmembrane region" description="Helical" evidence="6">
    <location>
        <begin position="127"/>
        <end position="152"/>
    </location>
</feature>
<organism evidence="7 8">
    <name type="scientific">Litchfieldella anticariensis (strain DSM 16096 / CECT 5854 / CIP 108499 / LMG 22089 / FP35)</name>
    <name type="common">Halomonas anticariensis</name>
    <dbReference type="NCBI Taxonomy" id="1121939"/>
    <lineage>
        <taxon>Bacteria</taxon>
        <taxon>Pseudomonadati</taxon>
        <taxon>Pseudomonadota</taxon>
        <taxon>Gammaproteobacteria</taxon>
        <taxon>Oceanospirillales</taxon>
        <taxon>Halomonadaceae</taxon>
        <taxon>Litchfieldella</taxon>
    </lineage>
</organism>
<comment type="caution">
    <text evidence="7">The sequence shown here is derived from an EMBL/GenBank/DDBJ whole genome shotgun (WGS) entry which is preliminary data.</text>
</comment>
<dbReference type="STRING" id="1121939.L861_05140"/>
<evidence type="ECO:0000313" key="7">
    <source>
        <dbReference type="EMBL" id="EPC01425.1"/>
    </source>
</evidence>
<feature type="transmembrane region" description="Helical" evidence="6">
    <location>
        <begin position="457"/>
        <end position="475"/>
    </location>
</feature>
<evidence type="ECO:0000256" key="1">
    <source>
        <dbReference type="ARBA" id="ARBA00004651"/>
    </source>
</evidence>
<dbReference type="InterPro" id="IPR004757">
    <property type="entry name" value="EtNH_permease"/>
</dbReference>
<feature type="transmembrane region" description="Helical" evidence="6">
    <location>
        <begin position="51"/>
        <end position="73"/>
    </location>
</feature>
<accession>S2KHK2</accession>
<evidence type="ECO:0000256" key="3">
    <source>
        <dbReference type="ARBA" id="ARBA00022692"/>
    </source>
</evidence>
<evidence type="ECO:0000256" key="6">
    <source>
        <dbReference type="SAM" id="Phobius"/>
    </source>
</evidence>
<evidence type="ECO:0000256" key="2">
    <source>
        <dbReference type="ARBA" id="ARBA00022475"/>
    </source>
</evidence>
<proteinExistence type="predicted"/>
<dbReference type="eggNOG" id="COG0531">
    <property type="taxonomic scope" value="Bacteria"/>
</dbReference>
<evidence type="ECO:0000313" key="8">
    <source>
        <dbReference type="Proteomes" id="UP000014463"/>
    </source>
</evidence>
<dbReference type="AlphaFoldDB" id="S2KHK2"/>
<feature type="transmembrane region" description="Helical" evidence="6">
    <location>
        <begin position="274"/>
        <end position="301"/>
    </location>
</feature>
<dbReference type="EMBL" id="ASTJ01000035">
    <property type="protein sequence ID" value="EPC01425.1"/>
    <property type="molecule type" value="Genomic_DNA"/>
</dbReference>
<gene>
    <name evidence="7" type="ORF">L861_05140</name>
</gene>
<dbReference type="Proteomes" id="UP000014463">
    <property type="component" value="Unassembled WGS sequence"/>
</dbReference>